<comment type="caution">
    <text evidence="5">The sequence shown here is derived from an EMBL/GenBank/DDBJ whole genome shotgun (WGS) entry which is preliminary data.</text>
</comment>
<evidence type="ECO:0000313" key="5">
    <source>
        <dbReference type="EMBL" id="TCS86031.1"/>
    </source>
</evidence>
<reference evidence="5 6" key="1">
    <citation type="submission" date="2019-03" db="EMBL/GenBank/DDBJ databases">
        <title>Genomic Encyclopedia of Type Strains, Phase IV (KMG-IV): sequencing the most valuable type-strain genomes for metagenomic binning, comparative biology and taxonomic classification.</title>
        <authorList>
            <person name="Goeker M."/>
        </authorList>
    </citation>
    <scope>NUCLEOTIDE SEQUENCE [LARGE SCALE GENOMIC DNA]</scope>
    <source>
        <strain evidence="5 6">DSM 21100</strain>
    </source>
</reference>
<evidence type="ECO:0000256" key="1">
    <source>
        <dbReference type="ARBA" id="ARBA00022490"/>
    </source>
</evidence>
<evidence type="ECO:0000256" key="4">
    <source>
        <dbReference type="ARBA" id="ARBA00023306"/>
    </source>
</evidence>
<dbReference type="AlphaFoldDB" id="A0A4R3KNF2"/>
<keyword evidence="3" id="KW-0159">Chromosome partition</keyword>
<dbReference type="Pfam" id="PF04079">
    <property type="entry name" value="SMC_ScpB"/>
    <property type="match status" value="1"/>
</dbReference>
<name>A0A4R3KNF2_9SPHI</name>
<dbReference type="RefSeq" id="WP_132129837.1">
    <property type="nucleotide sequence ID" value="NZ_CP042432.1"/>
</dbReference>
<gene>
    <name evidence="5" type="ORF">EDD80_10957</name>
</gene>
<dbReference type="OrthoDB" id="9806226at2"/>
<keyword evidence="6" id="KW-1185">Reference proteome</keyword>
<accession>A0A4R3KNF2</accession>
<dbReference type="NCBIfam" id="TIGR00281">
    <property type="entry name" value="SMC-Scp complex subunit ScpB"/>
    <property type="match status" value="1"/>
</dbReference>
<keyword evidence="1" id="KW-0963">Cytoplasm</keyword>
<protein>
    <submittedName>
        <fullName evidence="5">Condensin subunit ScpB</fullName>
    </submittedName>
</protein>
<dbReference type="PANTHER" id="PTHR34298:SF2">
    <property type="entry name" value="SEGREGATION AND CONDENSATION PROTEIN B"/>
    <property type="match status" value="1"/>
</dbReference>
<evidence type="ECO:0000256" key="2">
    <source>
        <dbReference type="ARBA" id="ARBA00022618"/>
    </source>
</evidence>
<dbReference type="InterPro" id="IPR005234">
    <property type="entry name" value="ScpB_csome_segregation"/>
</dbReference>
<evidence type="ECO:0000256" key="3">
    <source>
        <dbReference type="ARBA" id="ARBA00022829"/>
    </source>
</evidence>
<dbReference type="EMBL" id="SMAD01000009">
    <property type="protein sequence ID" value="TCS86031.1"/>
    <property type="molecule type" value="Genomic_DNA"/>
</dbReference>
<dbReference type="SUPFAM" id="SSF46785">
    <property type="entry name" value="Winged helix' DNA-binding domain"/>
    <property type="match status" value="2"/>
</dbReference>
<organism evidence="5 6">
    <name type="scientific">Anseongella ginsenosidimutans</name>
    <dbReference type="NCBI Taxonomy" id="496056"/>
    <lineage>
        <taxon>Bacteria</taxon>
        <taxon>Pseudomonadati</taxon>
        <taxon>Bacteroidota</taxon>
        <taxon>Sphingobacteriia</taxon>
        <taxon>Sphingobacteriales</taxon>
        <taxon>Sphingobacteriaceae</taxon>
        <taxon>Anseongella</taxon>
    </lineage>
</organism>
<dbReference type="PANTHER" id="PTHR34298">
    <property type="entry name" value="SEGREGATION AND CONDENSATION PROTEIN B"/>
    <property type="match status" value="1"/>
</dbReference>
<proteinExistence type="predicted"/>
<dbReference type="GO" id="GO:0051304">
    <property type="term" value="P:chromosome separation"/>
    <property type="evidence" value="ECO:0007669"/>
    <property type="project" value="InterPro"/>
</dbReference>
<dbReference type="Proteomes" id="UP000295807">
    <property type="component" value="Unassembled WGS sequence"/>
</dbReference>
<keyword evidence="2" id="KW-0132">Cell division</keyword>
<dbReference type="PIRSF" id="PIRSF019345">
    <property type="entry name" value="ScpB"/>
    <property type="match status" value="1"/>
</dbReference>
<dbReference type="InterPro" id="IPR036388">
    <property type="entry name" value="WH-like_DNA-bd_sf"/>
</dbReference>
<dbReference type="Gene3D" id="1.10.10.10">
    <property type="entry name" value="Winged helix-like DNA-binding domain superfamily/Winged helix DNA-binding domain"/>
    <property type="match status" value="2"/>
</dbReference>
<evidence type="ECO:0000313" key="6">
    <source>
        <dbReference type="Proteomes" id="UP000295807"/>
    </source>
</evidence>
<dbReference type="GO" id="GO:0051301">
    <property type="term" value="P:cell division"/>
    <property type="evidence" value="ECO:0007669"/>
    <property type="project" value="UniProtKB-KW"/>
</dbReference>
<keyword evidence="4" id="KW-0131">Cell cycle</keyword>
<sequence length="187" mass="21413">MEYLHQHIEALIFASEQSITASEISTCLNMIFNQEYEAGQIEEQIALLREKYRKDEFFFELARIDNGYQFLTKNKFAGTLSVLFQQNNKKKLSNAAMETLSIIAYQQPITKVGVEQIRGVNCDYSIQKLLEKDLITIAGKSDAPGRPILYTTSRLFMDYFKLGSLEDLPKLKDIQPQENEIGIQAES</sequence>
<dbReference type="InterPro" id="IPR036390">
    <property type="entry name" value="WH_DNA-bd_sf"/>
</dbReference>